<comment type="caution">
    <text evidence="3">The sequence shown here is derived from an EMBL/GenBank/DDBJ whole genome shotgun (WGS) entry which is preliminary data.</text>
</comment>
<feature type="compositionally biased region" description="Gly residues" evidence="1">
    <location>
        <begin position="481"/>
        <end position="490"/>
    </location>
</feature>
<protein>
    <recommendedName>
        <fullName evidence="2">Swiss Army Knife RNA repair protein HAD domain-containing protein</fullName>
    </recommendedName>
</protein>
<dbReference type="Pfam" id="PF10307">
    <property type="entry name" value="HAD_SAK_1"/>
    <property type="match status" value="1"/>
</dbReference>
<feature type="domain" description="Swiss Army Knife RNA repair protein HAD" evidence="2">
    <location>
        <begin position="62"/>
        <end position="268"/>
    </location>
</feature>
<organism evidence="3 4">
    <name type="scientific">Lepraria finkii</name>
    <dbReference type="NCBI Taxonomy" id="1340010"/>
    <lineage>
        <taxon>Eukaryota</taxon>
        <taxon>Fungi</taxon>
        <taxon>Dikarya</taxon>
        <taxon>Ascomycota</taxon>
        <taxon>Pezizomycotina</taxon>
        <taxon>Lecanoromycetes</taxon>
        <taxon>OSLEUM clade</taxon>
        <taxon>Lecanoromycetidae</taxon>
        <taxon>Lecanorales</taxon>
        <taxon>Lecanorineae</taxon>
        <taxon>Stereocaulaceae</taxon>
        <taxon>Lepraria</taxon>
    </lineage>
</organism>
<evidence type="ECO:0000256" key="1">
    <source>
        <dbReference type="SAM" id="MobiDB-lite"/>
    </source>
</evidence>
<dbReference type="PANTHER" id="PTHR10335:SF23">
    <property type="entry name" value="OB FOLD-CONTAINING PROTEIN, NUCLEIC ACID BINDING"/>
    <property type="match status" value="1"/>
</dbReference>
<feature type="compositionally biased region" description="Low complexity" evidence="1">
    <location>
        <begin position="470"/>
        <end position="480"/>
    </location>
</feature>
<gene>
    <name evidence="3" type="ORF">ABVK25_002178</name>
</gene>
<evidence type="ECO:0000259" key="2">
    <source>
        <dbReference type="Pfam" id="PF10307"/>
    </source>
</evidence>
<accession>A0ABR4BJ00</accession>
<sequence>MIWYWLQRMTAPMTNGSLNQRKVVSHTLTGLKRWSCQSRELPPINQVKALHVYDFDNTLFMSPLPNRKLWNDQTVGFLQTQECFIDGGWWHDHRILEATGQGIEKEEPKAWEGWWNQTIVDLVELSVQQEDALTVLLTGRAEHNFAELIKRIVTSKKLAFDMICLKPQAGPKNQKFRSTIHYKQSILEDLVHTYKDADQIRIYEDRPKHTKGFKDFFGMFNRDLQAAGGAALRKPITTDVIQVADTVTTLDPVIEASEVQRMINSHNAQTKDKKMLELKSTVYFTGYLLNPTDTAKLLTLVKTPQNMHESDVKFLSNNILITFGPAPEHILTKVSGMGYKQTWQVTAFGTFENKVWAARVAPVPPISVYHTDNNVPFILLAHHRGARPNDANRIQNWQPVSADKQYVIQTTVGEKVQLRVEPETEGESEYDSLFDRNRRNHKRQHSPPSGPQQNHRPYGNDENRRPSGPNGSHRGGNQNRGRGGGGGRSGGNNNSRGGRGGGSGRGGGGNNRGRGGGGQRGYKSLDDVGSGGGRYNGQRGEPNYDDYVPNADGYNAAFPALGNGSGGLPYGK</sequence>
<feature type="compositionally biased region" description="Gly residues" evidence="1">
    <location>
        <begin position="497"/>
        <end position="520"/>
    </location>
</feature>
<evidence type="ECO:0000313" key="4">
    <source>
        <dbReference type="Proteomes" id="UP001590951"/>
    </source>
</evidence>
<evidence type="ECO:0000313" key="3">
    <source>
        <dbReference type="EMBL" id="KAL2057794.1"/>
    </source>
</evidence>
<dbReference type="Proteomes" id="UP001590951">
    <property type="component" value="Unassembled WGS sequence"/>
</dbReference>
<feature type="region of interest" description="Disordered" evidence="1">
    <location>
        <begin position="438"/>
        <end position="548"/>
    </location>
</feature>
<keyword evidence="4" id="KW-1185">Reference proteome</keyword>
<dbReference type="PANTHER" id="PTHR10335">
    <property type="entry name" value="RRNA 2-O-METHYLTRANSFERASE FIBRILLARIN"/>
    <property type="match status" value="1"/>
</dbReference>
<dbReference type="EMBL" id="JBHFEH010000004">
    <property type="protein sequence ID" value="KAL2057794.1"/>
    <property type="molecule type" value="Genomic_DNA"/>
</dbReference>
<reference evidence="3 4" key="1">
    <citation type="submission" date="2024-09" db="EMBL/GenBank/DDBJ databases">
        <title>Rethinking Asexuality: The Enigmatic Case of Functional Sexual Genes in Lepraria (Stereocaulaceae).</title>
        <authorList>
            <person name="Doellman M."/>
            <person name="Sun Y."/>
            <person name="Barcenas-Pena A."/>
            <person name="Lumbsch H.T."/>
            <person name="Grewe F."/>
        </authorList>
    </citation>
    <scope>NUCLEOTIDE SEQUENCE [LARGE SCALE GENOMIC DNA]</scope>
    <source>
        <strain evidence="3 4">Grewe 0041</strain>
    </source>
</reference>
<name>A0ABR4BJ00_9LECA</name>
<proteinExistence type="predicted"/>
<dbReference type="InterPro" id="IPR018812">
    <property type="entry name" value="SAK_HAD"/>
</dbReference>